<dbReference type="VEuPathDB" id="TriTrypDB:ECC02_001563"/>
<feature type="transmembrane region" description="Helical" evidence="1">
    <location>
        <begin position="256"/>
        <end position="277"/>
    </location>
</feature>
<evidence type="ECO:0000256" key="1">
    <source>
        <dbReference type="SAM" id="Phobius"/>
    </source>
</evidence>
<comment type="caution">
    <text evidence="2">The sequence shown here is derived from an EMBL/GenBank/DDBJ whole genome shotgun (WGS) entry which is preliminary data.</text>
</comment>
<organism evidence="2 3">
    <name type="scientific">Trypanosoma cruzi</name>
    <dbReference type="NCBI Taxonomy" id="5693"/>
    <lineage>
        <taxon>Eukaryota</taxon>
        <taxon>Discoba</taxon>
        <taxon>Euglenozoa</taxon>
        <taxon>Kinetoplastea</taxon>
        <taxon>Metakinetoplastina</taxon>
        <taxon>Trypanosomatida</taxon>
        <taxon>Trypanosomatidae</taxon>
        <taxon>Trypanosoma</taxon>
        <taxon>Schizotrypanum</taxon>
    </lineage>
</organism>
<dbReference type="EMBL" id="JABDHM010000007">
    <property type="protein sequence ID" value="KAF5225385.1"/>
    <property type="molecule type" value="Genomic_DNA"/>
</dbReference>
<accession>A0A7J6YFH0</accession>
<dbReference type="Proteomes" id="UP000583944">
    <property type="component" value="Unassembled WGS sequence"/>
</dbReference>
<keyword evidence="1" id="KW-1133">Transmembrane helix</keyword>
<keyword evidence="1" id="KW-0472">Membrane</keyword>
<keyword evidence="1" id="KW-0812">Transmembrane</keyword>
<feature type="transmembrane region" description="Helical" evidence="1">
    <location>
        <begin position="398"/>
        <end position="420"/>
    </location>
</feature>
<evidence type="ECO:0000313" key="3">
    <source>
        <dbReference type="Proteomes" id="UP000583944"/>
    </source>
</evidence>
<gene>
    <name evidence="2" type="ORF">ECC02_001563</name>
</gene>
<feature type="transmembrane region" description="Helical" evidence="1">
    <location>
        <begin position="367"/>
        <end position="386"/>
    </location>
</feature>
<feature type="transmembrane region" description="Helical" evidence="1">
    <location>
        <begin position="111"/>
        <end position="129"/>
    </location>
</feature>
<proteinExistence type="predicted"/>
<feature type="transmembrane region" description="Helical" evidence="1">
    <location>
        <begin position="192"/>
        <end position="213"/>
    </location>
</feature>
<dbReference type="AlphaFoldDB" id="A0A7J6YFH0"/>
<sequence>MWSETDKRSASRNKSAMTRNCLPRWPSVKLILWDLLPSLWQSVTLTRFRHRTTRDGRGAEACENPEGYIPHTLPCVYNIYVAMGNDLLLCFCFLLLLFIFLFYNFPFAFPLFLSLSLSLSLFLCAYIYMVNRSGGVMGNAFFRWEACEADAAVDTLTFLAEDPNAPRFRLKHAAVGTALDSHSTGFCFYSRYVFLEVFTALQVLLAFFTLYLFNYMGTIRHYYAPRTVLKKEEGFFFPPKEKEVLVPHKREALAPVYLAVVVIGLCFILLVAAYIVLTNSGWWVSLETKRWEHDKQAAVSSQPSHGESQHRVKSSGYHLRRLGIRWISWTRPYYAFPRRYLPDFDYRHELHAKFGAPFTRGDPKKMYFVFLSPFVFMLTVMDIMTVDEMRVTDMRVSLLQGLLLACGPLFLFYVASILFMSVMMSQRNCFGNTMSVLYA</sequence>
<dbReference type="VEuPathDB" id="TriTrypDB:BCY84_16892"/>
<feature type="transmembrane region" description="Helical" evidence="1">
    <location>
        <begin position="87"/>
        <end position="105"/>
    </location>
</feature>
<name>A0A7J6YFH0_TRYCR</name>
<evidence type="ECO:0000313" key="2">
    <source>
        <dbReference type="EMBL" id="KAF5225385.1"/>
    </source>
</evidence>
<protein>
    <submittedName>
        <fullName evidence="2">Uncharacterized protein</fullName>
    </submittedName>
</protein>
<reference evidence="2 3" key="1">
    <citation type="journal article" date="2019" name="Genome Biol. Evol.">
        <title>Nanopore Sequencing Significantly Improves Genome Assembly of the Protozoan Parasite Trypanosoma cruzi.</title>
        <authorList>
            <person name="Diaz-Viraque F."/>
            <person name="Pita S."/>
            <person name="Greif G."/>
            <person name="de Souza R.C.M."/>
            <person name="Iraola G."/>
            <person name="Robello C."/>
        </authorList>
    </citation>
    <scope>NUCLEOTIDE SEQUENCE [LARGE SCALE GENOMIC DNA]</scope>
    <source>
        <strain evidence="2 3">Berenice</strain>
    </source>
</reference>